<protein>
    <submittedName>
        <fullName evidence="2">Uncharacterized protein</fullName>
    </submittedName>
</protein>
<organism evidence="2 3">
    <name type="scientific">Actinomadura napierensis</name>
    <dbReference type="NCBI Taxonomy" id="267854"/>
    <lineage>
        <taxon>Bacteria</taxon>
        <taxon>Bacillati</taxon>
        <taxon>Actinomycetota</taxon>
        <taxon>Actinomycetes</taxon>
        <taxon>Streptosporangiales</taxon>
        <taxon>Thermomonosporaceae</taxon>
        <taxon>Actinomadura</taxon>
    </lineage>
</organism>
<keyword evidence="3" id="KW-1185">Reference proteome</keyword>
<feature type="region of interest" description="Disordered" evidence="1">
    <location>
        <begin position="28"/>
        <end position="58"/>
    </location>
</feature>
<dbReference type="RefSeq" id="WP_344273922.1">
    <property type="nucleotide sequence ID" value="NZ_BAAAMR010000059.1"/>
</dbReference>
<dbReference type="Proteomes" id="UP001501020">
    <property type="component" value="Unassembled WGS sequence"/>
</dbReference>
<name>A0ABP5LWY2_9ACTN</name>
<accession>A0ABP5LWY2</accession>
<reference evidence="3" key="1">
    <citation type="journal article" date="2019" name="Int. J. Syst. Evol. Microbiol.">
        <title>The Global Catalogue of Microorganisms (GCM) 10K type strain sequencing project: providing services to taxonomists for standard genome sequencing and annotation.</title>
        <authorList>
            <consortium name="The Broad Institute Genomics Platform"/>
            <consortium name="The Broad Institute Genome Sequencing Center for Infectious Disease"/>
            <person name="Wu L."/>
            <person name="Ma J."/>
        </authorList>
    </citation>
    <scope>NUCLEOTIDE SEQUENCE [LARGE SCALE GENOMIC DNA]</scope>
    <source>
        <strain evidence="3">JCM 13850</strain>
    </source>
</reference>
<evidence type="ECO:0000313" key="2">
    <source>
        <dbReference type="EMBL" id="GAA2152358.1"/>
    </source>
</evidence>
<gene>
    <name evidence="2" type="ORF">GCM10009727_57970</name>
</gene>
<evidence type="ECO:0000313" key="3">
    <source>
        <dbReference type="Proteomes" id="UP001501020"/>
    </source>
</evidence>
<evidence type="ECO:0000256" key="1">
    <source>
        <dbReference type="SAM" id="MobiDB-lite"/>
    </source>
</evidence>
<dbReference type="EMBL" id="BAAAMR010000059">
    <property type="protein sequence ID" value="GAA2152358.1"/>
    <property type="molecule type" value="Genomic_DNA"/>
</dbReference>
<sequence length="215" mass="22660">MSTSNASEPLTSTAVPIVALTLASDMPSRVSGRRRRTGAPAVARERARRVSARAGEDAGEEFAAQGLVGVAGGHDDGLAPGVAVGVLDEEVHVAEVGGLLGGEVLLDGPVDEVDASGDRFAEDAAALEQFVQHLSRRDADLRHRGEPVGDEAFDHRLGEFDAGAGGQLPGDVLQDPDLLVAFEDTGNASFGVPCLQKHFERGRRRSRGRLRPRVR</sequence>
<comment type="caution">
    <text evidence="2">The sequence shown here is derived from an EMBL/GenBank/DDBJ whole genome shotgun (WGS) entry which is preliminary data.</text>
</comment>
<proteinExistence type="predicted"/>